<evidence type="ECO:0000313" key="2">
    <source>
        <dbReference type="EnsemblPlants" id="PGSC0003DMT400096436"/>
    </source>
</evidence>
<dbReference type="PaxDb" id="4113-PGSC0003DMT400096436"/>
<evidence type="ECO:0000256" key="1">
    <source>
        <dbReference type="SAM" id="MobiDB-lite"/>
    </source>
</evidence>
<reference evidence="2" key="2">
    <citation type="submission" date="2015-06" db="UniProtKB">
        <authorList>
            <consortium name="EnsemblPlants"/>
        </authorList>
    </citation>
    <scope>IDENTIFICATION</scope>
    <source>
        <strain evidence="2">DM1-3 516 R44</strain>
    </source>
</reference>
<dbReference type="HOGENOM" id="CLU_941373_0_0_1"/>
<reference evidence="3" key="1">
    <citation type="journal article" date="2011" name="Nature">
        <title>Genome sequence and analysis of the tuber crop potato.</title>
        <authorList>
            <consortium name="The Potato Genome Sequencing Consortium"/>
        </authorList>
    </citation>
    <scope>NUCLEOTIDE SEQUENCE [LARGE SCALE GENOMIC DNA]</scope>
    <source>
        <strain evidence="3">cv. DM1-3 516 R44</strain>
    </source>
</reference>
<evidence type="ECO:0000313" key="3">
    <source>
        <dbReference type="Proteomes" id="UP000011115"/>
    </source>
</evidence>
<proteinExistence type="predicted"/>
<feature type="region of interest" description="Disordered" evidence="1">
    <location>
        <begin position="162"/>
        <end position="250"/>
    </location>
</feature>
<protein>
    <submittedName>
        <fullName evidence="2">Integrase core domain containing protein</fullName>
    </submittedName>
</protein>
<name>M1DYF4_SOLTU</name>
<feature type="compositionally biased region" description="Acidic residues" evidence="1">
    <location>
        <begin position="104"/>
        <end position="115"/>
    </location>
</feature>
<feature type="region of interest" description="Disordered" evidence="1">
    <location>
        <begin position="94"/>
        <end position="132"/>
    </location>
</feature>
<sequence length="296" mass="32306">MLAKVLQKVESTNVEVKEMKSDFSSMSQLVDSHTTSIKSTEQQLGQLPASLNQSKNGSLPSDTIQNPKKDGHCMAIATKRGKILTDPIFAGTKHEQVLEQAGREEDEAEHVDDLEDAHPIAQPPRGKRERGETGLKIAGTGCRHLFTSSLTDRGALHGQLHGTMAPRRKNATKPAPPTTSQSKGHNDSESSSSEVQINVTPEDHPPRATRSRTSRAILQDTPPQSKEGESESGSQEDATTSPPAINTEVETGVREEADAIDKDIEITTNDTMVLYVNIHEPDLAARQQLIDYFRSM</sequence>
<dbReference type="InParanoid" id="M1DYF4"/>
<feature type="compositionally biased region" description="Basic and acidic residues" evidence="1">
    <location>
        <begin position="94"/>
        <end position="103"/>
    </location>
</feature>
<dbReference type="AlphaFoldDB" id="M1DYF4"/>
<keyword evidence="3" id="KW-1185">Reference proteome</keyword>
<dbReference type="EnsemblPlants" id="PGSC0003DMT400096436">
    <property type="protein sequence ID" value="PGSC0003DMT400096436"/>
    <property type="gene ID" value="PGSC0003DMG400046007"/>
</dbReference>
<organism evidence="2 3">
    <name type="scientific">Solanum tuberosum</name>
    <name type="common">Potato</name>
    <dbReference type="NCBI Taxonomy" id="4113"/>
    <lineage>
        <taxon>Eukaryota</taxon>
        <taxon>Viridiplantae</taxon>
        <taxon>Streptophyta</taxon>
        <taxon>Embryophyta</taxon>
        <taxon>Tracheophyta</taxon>
        <taxon>Spermatophyta</taxon>
        <taxon>Magnoliopsida</taxon>
        <taxon>eudicotyledons</taxon>
        <taxon>Gunneridae</taxon>
        <taxon>Pentapetalae</taxon>
        <taxon>asterids</taxon>
        <taxon>lamiids</taxon>
        <taxon>Solanales</taxon>
        <taxon>Solanaceae</taxon>
        <taxon>Solanoideae</taxon>
        <taxon>Solaneae</taxon>
        <taxon>Solanum</taxon>
    </lineage>
</organism>
<feature type="compositionally biased region" description="Polar residues" evidence="1">
    <location>
        <begin position="32"/>
        <end position="66"/>
    </location>
</feature>
<dbReference type="Proteomes" id="UP000011115">
    <property type="component" value="Unassembled WGS sequence"/>
</dbReference>
<dbReference type="Gramene" id="PGSC0003DMT400096436">
    <property type="protein sequence ID" value="PGSC0003DMT400096436"/>
    <property type="gene ID" value="PGSC0003DMG400046007"/>
</dbReference>
<feature type="compositionally biased region" description="Polar residues" evidence="1">
    <location>
        <begin position="178"/>
        <end position="199"/>
    </location>
</feature>
<accession>M1DYF4</accession>
<feature type="region of interest" description="Disordered" evidence="1">
    <location>
        <begin position="32"/>
        <end position="70"/>
    </location>
</feature>